<dbReference type="OrthoDB" id="6429334at2759"/>
<dbReference type="GO" id="GO:0015074">
    <property type="term" value="P:DNA integration"/>
    <property type="evidence" value="ECO:0007669"/>
    <property type="project" value="InterPro"/>
</dbReference>
<dbReference type="InterPro" id="IPR050951">
    <property type="entry name" value="Retrovirus_Pol_polyprotein"/>
</dbReference>
<keyword evidence="3" id="KW-1185">Reference proteome</keyword>
<evidence type="ECO:0000259" key="1">
    <source>
        <dbReference type="PROSITE" id="PS50994"/>
    </source>
</evidence>
<dbReference type="Gene3D" id="3.30.420.10">
    <property type="entry name" value="Ribonuclease H-like superfamily/Ribonuclease H"/>
    <property type="match status" value="1"/>
</dbReference>
<dbReference type="PROSITE" id="PS50994">
    <property type="entry name" value="INTEGRASE"/>
    <property type="match status" value="1"/>
</dbReference>
<protein>
    <submittedName>
        <fullName evidence="2">Putative tick transposon</fullName>
    </submittedName>
</protein>
<dbReference type="EMBL" id="BMAW01046548">
    <property type="protein sequence ID" value="GFS56121.1"/>
    <property type="molecule type" value="Genomic_DNA"/>
</dbReference>
<dbReference type="AlphaFoldDB" id="A0A8X6IQK0"/>
<organism evidence="2 3">
    <name type="scientific">Nephila pilipes</name>
    <name type="common">Giant wood spider</name>
    <name type="synonym">Nephila maculata</name>
    <dbReference type="NCBI Taxonomy" id="299642"/>
    <lineage>
        <taxon>Eukaryota</taxon>
        <taxon>Metazoa</taxon>
        <taxon>Ecdysozoa</taxon>
        <taxon>Arthropoda</taxon>
        <taxon>Chelicerata</taxon>
        <taxon>Arachnida</taxon>
        <taxon>Araneae</taxon>
        <taxon>Araneomorphae</taxon>
        <taxon>Entelegynae</taxon>
        <taxon>Araneoidea</taxon>
        <taxon>Nephilidae</taxon>
        <taxon>Nephila</taxon>
    </lineage>
</organism>
<sequence>MILSDLGTQFTANIFKQITRMTGIVLHHTTNKNPKANGQSERINTALKTTILSLTDHKVDFDLAVAVHKSFYNSTKHSSHGFTPDIVHFGRNLSLIFDTITTPIESPLLTEGGYTNTLLSSLQVLQQQIRTNLEKQQQARLNSNTTQRAPKVGDVVYTLSGNQFRPKFDGPFEVIKKTNK</sequence>
<dbReference type="InterPro" id="IPR012337">
    <property type="entry name" value="RNaseH-like_sf"/>
</dbReference>
<evidence type="ECO:0000313" key="2">
    <source>
        <dbReference type="EMBL" id="GFS56121.1"/>
    </source>
</evidence>
<dbReference type="GO" id="GO:0003676">
    <property type="term" value="F:nucleic acid binding"/>
    <property type="evidence" value="ECO:0007669"/>
    <property type="project" value="InterPro"/>
</dbReference>
<dbReference type="PANTHER" id="PTHR37984:SF5">
    <property type="entry name" value="PROTEIN NYNRIN-LIKE"/>
    <property type="match status" value="1"/>
</dbReference>
<dbReference type="InterPro" id="IPR001584">
    <property type="entry name" value="Integrase_cat-core"/>
</dbReference>
<proteinExistence type="predicted"/>
<dbReference type="InterPro" id="IPR036397">
    <property type="entry name" value="RNaseH_sf"/>
</dbReference>
<comment type="caution">
    <text evidence="2">The sequence shown here is derived from an EMBL/GenBank/DDBJ whole genome shotgun (WGS) entry which is preliminary data.</text>
</comment>
<dbReference type="Proteomes" id="UP000887013">
    <property type="component" value="Unassembled WGS sequence"/>
</dbReference>
<dbReference type="PANTHER" id="PTHR37984">
    <property type="entry name" value="PROTEIN CBG26694"/>
    <property type="match status" value="1"/>
</dbReference>
<gene>
    <name evidence="2" type="ORF">NPIL_436871</name>
</gene>
<feature type="domain" description="Integrase catalytic" evidence="1">
    <location>
        <begin position="1"/>
        <end position="92"/>
    </location>
</feature>
<reference evidence="2" key="1">
    <citation type="submission" date="2020-08" db="EMBL/GenBank/DDBJ databases">
        <title>Multicomponent nature underlies the extraordinary mechanical properties of spider dragline silk.</title>
        <authorList>
            <person name="Kono N."/>
            <person name="Nakamura H."/>
            <person name="Mori M."/>
            <person name="Yoshida Y."/>
            <person name="Ohtoshi R."/>
            <person name="Malay A.D."/>
            <person name="Moran D.A.P."/>
            <person name="Tomita M."/>
            <person name="Numata K."/>
            <person name="Arakawa K."/>
        </authorList>
    </citation>
    <scope>NUCLEOTIDE SEQUENCE</scope>
</reference>
<evidence type="ECO:0000313" key="3">
    <source>
        <dbReference type="Proteomes" id="UP000887013"/>
    </source>
</evidence>
<accession>A0A8X6IQK0</accession>
<name>A0A8X6IQK0_NEPPI</name>
<dbReference type="SUPFAM" id="SSF53098">
    <property type="entry name" value="Ribonuclease H-like"/>
    <property type="match status" value="1"/>
</dbReference>